<sequence>MKKIKWTMRRAILGMVIGCTLFAVIAQTVAFEVTSRQQIRKESLLSNDETLQRIENELNSYIHGLIVKMQTIYTETELIAAMRRDDSTQGEILNYYWSAWRLSEARFDSADQLFAMYIYNNDNKLISSWRKQPVAYPFDLYDGDRYVNESHLRRYLESDNYAVMISGYHNEAANSDILRFCLKLHTYDDNRSQYGYIVCDFNAQNISDLMSKYISSRDVYVWLQPRGDISIAQVGNITKEESKIFSDLTQTIATSSGEFPEFENEYGSFYLNSIAMRKYNLHIVMLTPQSLLLETQSALARTLLLIAGIIILLMLLLGTLISGFIYRPVEALSSTMIRIKNGDTELRVKTDGWSDELKVMGEEFNEMLDRIQKMVEEEYEAKVLMERTQYKVLQAQINPHFLYNTLDTMSGIAASQDCMLVSGLCQSLSAIFRYSLDISDTQATLQQEMAHVRNYLYVMDVRNGNSVKYTYHIDTDTLQDSIPRITLQPIVENALQHGLRMTRRKDKELIITAKHDDGKLFVTIEDNGAGMDADAMNEQLEKADLKQIEMGRSIGIMNVNARIKNVYGNNYGIRYESDHETGTKAIIILPTVKMVTGID</sequence>
<dbReference type="PANTHER" id="PTHR34220:SF7">
    <property type="entry name" value="SENSOR HISTIDINE KINASE YPDA"/>
    <property type="match status" value="1"/>
</dbReference>
<dbReference type="Gene3D" id="6.10.340.10">
    <property type="match status" value="1"/>
</dbReference>
<dbReference type="GO" id="GO:0016020">
    <property type="term" value="C:membrane"/>
    <property type="evidence" value="ECO:0007669"/>
    <property type="project" value="UniProtKB-SubCell"/>
</dbReference>
<dbReference type="InterPro" id="IPR050640">
    <property type="entry name" value="Bact_2-comp_sensor_kinase"/>
</dbReference>
<dbReference type="InterPro" id="IPR010559">
    <property type="entry name" value="Sig_transdc_His_kin_internal"/>
</dbReference>
<comment type="subcellular location">
    <subcellularLocation>
        <location evidence="1">Membrane</location>
    </subcellularLocation>
</comment>
<dbReference type="PROSITE" id="PS50885">
    <property type="entry name" value="HAMP"/>
    <property type="match status" value="1"/>
</dbReference>
<accession>A0A1G5G931</accession>
<feature type="transmembrane region" description="Helical" evidence="5">
    <location>
        <begin position="303"/>
        <end position="326"/>
    </location>
</feature>
<keyword evidence="5" id="KW-0812">Transmembrane</keyword>
<dbReference type="EMBL" id="FMUR01000019">
    <property type="protein sequence ID" value="SCY47809.1"/>
    <property type="molecule type" value="Genomic_DNA"/>
</dbReference>
<proteinExistence type="predicted"/>
<organism evidence="7 8">
    <name type="scientific">Butyrivibrio hungatei</name>
    <dbReference type="NCBI Taxonomy" id="185008"/>
    <lineage>
        <taxon>Bacteria</taxon>
        <taxon>Bacillati</taxon>
        <taxon>Bacillota</taxon>
        <taxon>Clostridia</taxon>
        <taxon>Lachnospirales</taxon>
        <taxon>Lachnospiraceae</taxon>
        <taxon>Butyrivibrio</taxon>
    </lineage>
</organism>
<name>A0A1G5G931_9FIRM</name>
<dbReference type="Gene3D" id="3.30.565.10">
    <property type="entry name" value="Histidine kinase-like ATPase, C-terminal domain"/>
    <property type="match status" value="1"/>
</dbReference>
<dbReference type="OrthoDB" id="9809348at2"/>
<dbReference type="Pfam" id="PF00672">
    <property type="entry name" value="HAMP"/>
    <property type="match status" value="1"/>
</dbReference>
<dbReference type="PANTHER" id="PTHR34220">
    <property type="entry name" value="SENSOR HISTIDINE KINASE YPDA"/>
    <property type="match status" value="1"/>
</dbReference>
<dbReference type="InterPro" id="IPR003660">
    <property type="entry name" value="HAMP_dom"/>
</dbReference>
<dbReference type="SUPFAM" id="SSF55874">
    <property type="entry name" value="ATPase domain of HSP90 chaperone/DNA topoisomerase II/histidine kinase"/>
    <property type="match status" value="1"/>
</dbReference>
<dbReference type="SUPFAM" id="SSF158472">
    <property type="entry name" value="HAMP domain-like"/>
    <property type="match status" value="1"/>
</dbReference>
<dbReference type="RefSeq" id="WP_083334624.1">
    <property type="nucleotide sequence ID" value="NZ_FMUR01000019.1"/>
</dbReference>
<gene>
    <name evidence="7" type="ORF">SAMN02910451_02760</name>
</gene>
<protein>
    <submittedName>
        <fullName evidence="7">Histidine kinase-, DNA gyrase B-, and HSP90-like ATPase</fullName>
    </submittedName>
</protein>
<dbReference type="AlphaFoldDB" id="A0A1G5G931"/>
<reference evidence="8" key="1">
    <citation type="submission" date="2016-10" db="EMBL/GenBank/DDBJ databases">
        <authorList>
            <person name="Varghese N."/>
            <person name="Submissions S."/>
        </authorList>
    </citation>
    <scope>NUCLEOTIDE SEQUENCE [LARGE SCALE GENOMIC DNA]</scope>
    <source>
        <strain evidence="8">XBD2006</strain>
    </source>
</reference>
<dbReference type="CDD" id="cd06225">
    <property type="entry name" value="HAMP"/>
    <property type="match status" value="1"/>
</dbReference>
<keyword evidence="4 7" id="KW-0418">Kinase</keyword>
<dbReference type="Proteomes" id="UP000183047">
    <property type="component" value="Unassembled WGS sequence"/>
</dbReference>
<evidence type="ECO:0000256" key="1">
    <source>
        <dbReference type="ARBA" id="ARBA00004370"/>
    </source>
</evidence>
<dbReference type="InterPro" id="IPR003594">
    <property type="entry name" value="HATPase_dom"/>
</dbReference>
<evidence type="ECO:0000259" key="6">
    <source>
        <dbReference type="PROSITE" id="PS50885"/>
    </source>
</evidence>
<evidence type="ECO:0000256" key="4">
    <source>
        <dbReference type="ARBA" id="ARBA00022777"/>
    </source>
</evidence>
<evidence type="ECO:0000256" key="5">
    <source>
        <dbReference type="SAM" id="Phobius"/>
    </source>
</evidence>
<keyword evidence="8" id="KW-1185">Reference proteome</keyword>
<dbReference type="Pfam" id="PF02518">
    <property type="entry name" value="HATPase_c"/>
    <property type="match status" value="1"/>
</dbReference>
<evidence type="ECO:0000313" key="7">
    <source>
        <dbReference type="EMBL" id="SCY47809.1"/>
    </source>
</evidence>
<keyword evidence="5" id="KW-0472">Membrane</keyword>
<evidence type="ECO:0000256" key="2">
    <source>
        <dbReference type="ARBA" id="ARBA00022553"/>
    </source>
</evidence>
<dbReference type="SMART" id="SM00304">
    <property type="entry name" value="HAMP"/>
    <property type="match status" value="1"/>
</dbReference>
<feature type="domain" description="HAMP" evidence="6">
    <location>
        <begin position="323"/>
        <end position="376"/>
    </location>
</feature>
<keyword evidence="2" id="KW-0597">Phosphoprotein</keyword>
<dbReference type="Pfam" id="PF06580">
    <property type="entry name" value="His_kinase"/>
    <property type="match status" value="1"/>
</dbReference>
<dbReference type="GO" id="GO:0000155">
    <property type="term" value="F:phosphorelay sensor kinase activity"/>
    <property type="evidence" value="ECO:0007669"/>
    <property type="project" value="InterPro"/>
</dbReference>
<keyword evidence="3" id="KW-0808">Transferase</keyword>
<keyword evidence="5" id="KW-1133">Transmembrane helix</keyword>
<evidence type="ECO:0000313" key="8">
    <source>
        <dbReference type="Proteomes" id="UP000183047"/>
    </source>
</evidence>
<dbReference type="InterPro" id="IPR036890">
    <property type="entry name" value="HATPase_C_sf"/>
</dbReference>
<evidence type="ECO:0000256" key="3">
    <source>
        <dbReference type="ARBA" id="ARBA00022679"/>
    </source>
</evidence>